<dbReference type="GO" id="GO:0016020">
    <property type="term" value="C:membrane"/>
    <property type="evidence" value="ECO:0007669"/>
    <property type="project" value="InterPro"/>
</dbReference>
<sequence length="484" mass="55502">MTWIASVKNRRIESDHHRWSGWFKADHFSNRFESPQQLQRLLLLMLLMTTILLVSSILLIQHVQKRHHVDQKMIALTILNQQFMSESLEILRSDSLQNRINLSATHQQFQNDLAEIASDTSAYQRVMIDWQALSHSIERIQADPNLARQVQFLHLSMQLSMPEIQSNYAQLIELLQHQPADIGHLKLAQQQEQSASQLLKWGHSPILPEQATPQTVHDFIEDTQQFRAGILRQLLGDPVQGLNAVQDPLQRALLQDIQLEFDSALQPKIERVLLQPDQVEQLWQAYWQLPKQSEQLLQSLDRLAKSQNNMFAILLISVVVIALLGLAYATWQLMRLPMRKVADTAQQLESAYETSQHQHAILRLLNEISDFAEGDLRRPATVSEDFTGTIADALNLMLQQYRHLIDSVQRSVTELDQARLTLLQVEQIATHLTHHVQHSVQTDTTEMSGSDAKGQQLGLYLQQLNAIIKELELAISGYQLEMTE</sequence>
<dbReference type="Proteomes" id="UP000185674">
    <property type="component" value="Chromosome"/>
</dbReference>
<proteinExistence type="predicted"/>
<feature type="domain" description="HAMP" evidence="2">
    <location>
        <begin position="355"/>
        <end position="406"/>
    </location>
</feature>
<gene>
    <name evidence="3" type="ORF">BEN76_09630</name>
</gene>
<keyword evidence="1" id="KW-0472">Membrane</keyword>
<evidence type="ECO:0000259" key="2">
    <source>
        <dbReference type="PROSITE" id="PS50885"/>
    </source>
</evidence>
<dbReference type="RefSeq" id="WP_076032954.1">
    <property type="nucleotide sequence ID" value="NZ_BKXY01000004.1"/>
</dbReference>
<dbReference type="eggNOG" id="COG0840">
    <property type="taxonomic scope" value="Bacteria"/>
</dbReference>
<protein>
    <recommendedName>
        <fullName evidence="2">HAMP domain-containing protein</fullName>
    </recommendedName>
</protein>
<feature type="transmembrane region" description="Helical" evidence="1">
    <location>
        <begin position="41"/>
        <end position="60"/>
    </location>
</feature>
<evidence type="ECO:0000313" key="3">
    <source>
        <dbReference type="EMBL" id="APV36261.1"/>
    </source>
</evidence>
<organism evidence="3 4">
    <name type="scientific">Acinetobacter soli</name>
    <dbReference type="NCBI Taxonomy" id="487316"/>
    <lineage>
        <taxon>Bacteria</taxon>
        <taxon>Pseudomonadati</taxon>
        <taxon>Pseudomonadota</taxon>
        <taxon>Gammaproteobacteria</taxon>
        <taxon>Moraxellales</taxon>
        <taxon>Moraxellaceae</taxon>
        <taxon>Acinetobacter</taxon>
    </lineage>
</organism>
<dbReference type="AlphaFoldDB" id="A0A1P8EJ76"/>
<dbReference type="GO" id="GO:0007165">
    <property type="term" value="P:signal transduction"/>
    <property type="evidence" value="ECO:0007669"/>
    <property type="project" value="InterPro"/>
</dbReference>
<evidence type="ECO:0000256" key="1">
    <source>
        <dbReference type="SAM" id="Phobius"/>
    </source>
</evidence>
<name>A0A1P8EJ76_9GAMM</name>
<dbReference type="PROSITE" id="PS50885">
    <property type="entry name" value="HAMP"/>
    <property type="match status" value="1"/>
</dbReference>
<dbReference type="InterPro" id="IPR003660">
    <property type="entry name" value="HAMP_dom"/>
</dbReference>
<feature type="transmembrane region" description="Helical" evidence="1">
    <location>
        <begin position="310"/>
        <end position="331"/>
    </location>
</feature>
<accession>A0A1P8EJ76</accession>
<keyword evidence="1" id="KW-1133">Transmembrane helix</keyword>
<evidence type="ECO:0000313" key="4">
    <source>
        <dbReference type="Proteomes" id="UP000185674"/>
    </source>
</evidence>
<dbReference type="Gene3D" id="1.10.287.950">
    <property type="entry name" value="Methyl-accepting chemotaxis protein"/>
    <property type="match status" value="1"/>
</dbReference>
<keyword evidence="1" id="KW-0812">Transmembrane</keyword>
<dbReference type="EMBL" id="CP016896">
    <property type="protein sequence ID" value="APV36261.1"/>
    <property type="molecule type" value="Genomic_DNA"/>
</dbReference>
<dbReference type="STRING" id="487316.BEN76_09630"/>
<reference evidence="3 4" key="1">
    <citation type="submission" date="2016-08" db="EMBL/GenBank/DDBJ databases">
        <title>Complete genome sequence of Acinetobacter baylyi strain GFJ2.</title>
        <authorList>
            <person name="Tabata M."/>
            <person name="Kuboki S."/>
            <person name="Gibu N."/>
            <person name="Kinouchi Y."/>
            <person name="Vangnai A."/>
            <person name="Kasai D."/>
            <person name="Fukuda M."/>
        </authorList>
    </citation>
    <scope>NUCLEOTIDE SEQUENCE [LARGE SCALE GENOMIC DNA]</scope>
    <source>
        <strain evidence="3 4">GFJ2</strain>
    </source>
</reference>
<dbReference type="KEGG" id="asol:BEN76_09630"/>